<dbReference type="InterPro" id="IPR045155">
    <property type="entry name" value="Beta-lactam_cat"/>
</dbReference>
<evidence type="ECO:0000313" key="4">
    <source>
        <dbReference type="EMBL" id="MXP32336.1"/>
    </source>
</evidence>
<dbReference type="PANTHER" id="PTHR35333:SF5">
    <property type="entry name" value="CONSERVED LIPOPROTEIN LPQF-RELATED"/>
    <property type="match status" value="1"/>
</dbReference>
<organism evidence="4 5">
    <name type="scientific">Parerythrobacter jejuensis</name>
    <dbReference type="NCBI Taxonomy" id="795812"/>
    <lineage>
        <taxon>Bacteria</taxon>
        <taxon>Pseudomonadati</taxon>
        <taxon>Pseudomonadota</taxon>
        <taxon>Alphaproteobacteria</taxon>
        <taxon>Sphingomonadales</taxon>
        <taxon>Erythrobacteraceae</taxon>
        <taxon>Parerythrobacter</taxon>
    </lineage>
</organism>
<dbReference type="Gene3D" id="3.40.710.10">
    <property type="entry name" value="DD-peptidase/beta-lactamase superfamily"/>
    <property type="match status" value="1"/>
</dbReference>
<feature type="domain" description="Beta-lactamase class A catalytic" evidence="3">
    <location>
        <begin position="157"/>
        <end position="263"/>
    </location>
</feature>
<dbReference type="GO" id="GO:0008800">
    <property type="term" value="F:beta-lactamase activity"/>
    <property type="evidence" value="ECO:0007669"/>
    <property type="project" value="UniProtKB-EC"/>
</dbReference>
<dbReference type="RefSeq" id="WP_160779686.1">
    <property type="nucleotide sequence ID" value="NZ_BAAAZF010000001.1"/>
</dbReference>
<evidence type="ECO:0000256" key="2">
    <source>
        <dbReference type="SAM" id="SignalP"/>
    </source>
</evidence>
<keyword evidence="2" id="KW-0732">Signal</keyword>
<evidence type="ECO:0000259" key="3">
    <source>
        <dbReference type="Pfam" id="PF13354"/>
    </source>
</evidence>
<proteinExistence type="predicted"/>
<dbReference type="InterPro" id="IPR000871">
    <property type="entry name" value="Beta-lactam_class-A"/>
</dbReference>
<keyword evidence="4" id="KW-0378">Hydrolase</keyword>
<sequence>MIRPIAAALAFLLAPVCVTAQEAKPPTEAASDILKERAEDVAAVLRGEKQAEAVFAPAFLAAVPATQLSAIGEQLAAQFGAFVGVERVEASSRYQGTIYLRFEKAIGSGNLALLPDEPNMVGGLLLQSFEPIDDNADKIAADLAALPGEVSVLFGPLADGAEPIMSINPDAQLALGSTFKLYVLSALARSIENGERNWNDVVELNVKSFPSGRLQSWPEGSPLTLQSLASLMISVSDNTATDQLIRVLGREAIEAEAAQIGHSDPAGLMPFLTTLELFALKADKDLGTRFAEGDEAEQRAVLDELRALTGWTTDNISGPTFVEPTMIDTLEWFANTGDIAKLMDTLARYEDQTVRDVMAINPSMPKAIRERWAYIGYKGGSEPGVLNLSWLLFDKNNAAHVLTMSWSNSEAGLDNSTFELLAQRIVALAE</sequence>
<comment type="catalytic activity">
    <reaction evidence="1">
        <text>a beta-lactam + H2O = a substituted beta-amino acid</text>
        <dbReference type="Rhea" id="RHEA:20401"/>
        <dbReference type="ChEBI" id="CHEBI:15377"/>
        <dbReference type="ChEBI" id="CHEBI:35627"/>
        <dbReference type="ChEBI" id="CHEBI:140347"/>
        <dbReference type="EC" id="3.5.2.6"/>
    </reaction>
</comment>
<comment type="caution">
    <text evidence="4">The sequence shown here is derived from an EMBL/GenBank/DDBJ whole genome shotgun (WGS) entry which is preliminary data.</text>
</comment>
<dbReference type="Proteomes" id="UP000446786">
    <property type="component" value="Unassembled WGS sequence"/>
</dbReference>
<dbReference type="OrthoDB" id="108135at2"/>
<accession>A0A845AV09</accession>
<dbReference type="PANTHER" id="PTHR35333">
    <property type="entry name" value="BETA-LACTAMASE"/>
    <property type="match status" value="1"/>
</dbReference>
<feature type="signal peptide" evidence="2">
    <location>
        <begin position="1"/>
        <end position="20"/>
    </location>
</feature>
<dbReference type="Pfam" id="PF13354">
    <property type="entry name" value="Beta-lactamase2"/>
    <property type="match status" value="1"/>
</dbReference>
<dbReference type="GO" id="GO:0030655">
    <property type="term" value="P:beta-lactam antibiotic catabolic process"/>
    <property type="evidence" value="ECO:0007669"/>
    <property type="project" value="InterPro"/>
</dbReference>
<dbReference type="AlphaFoldDB" id="A0A845AV09"/>
<dbReference type="InterPro" id="IPR012338">
    <property type="entry name" value="Beta-lactam/transpept-like"/>
</dbReference>
<keyword evidence="5" id="KW-1185">Reference proteome</keyword>
<protein>
    <submittedName>
        <fullName evidence="4">Serine hydrolase</fullName>
    </submittedName>
</protein>
<dbReference type="SUPFAM" id="SSF56601">
    <property type="entry name" value="beta-lactamase/transpeptidase-like"/>
    <property type="match status" value="1"/>
</dbReference>
<gene>
    <name evidence="4" type="ORF">GRI94_10955</name>
</gene>
<dbReference type="EMBL" id="WTYE01000001">
    <property type="protein sequence ID" value="MXP32336.1"/>
    <property type="molecule type" value="Genomic_DNA"/>
</dbReference>
<feature type="chain" id="PRO_5032898237" evidence="2">
    <location>
        <begin position="21"/>
        <end position="430"/>
    </location>
</feature>
<evidence type="ECO:0000256" key="1">
    <source>
        <dbReference type="ARBA" id="ARBA00001526"/>
    </source>
</evidence>
<reference evidence="4 5" key="1">
    <citation type="submission" date="2019-12" db="EMBL/GenBank/DDBJ databases">
        <title>Genomic-based taxomic classification of the family Erythrobacteraceae.</title>
        <authorList>
            <person name="Xu L."/>
        </authorList>
    </citation>
    <scope>NUCLEOTIDE SEQUENCE [LARGE SCALE GENOMIC DNA]</scope>
    <source>
        <strain evidence="4 5">JCM 16677</strain>
    </source>
</reference>
<evidence type="ECO:0000313" key="5">
    <source>
        <dbReference type="Proteomes" id="UP000446786"/>
    </source>
</evidence>
<name>A0A845AV09_9SPHN</name>
<dbReference type="GO" id="GO:0046677">
    <property type="term" value="P:response to antibiotic"/>
    <property type="evidence" value="ECO:0007669"/>
    <property type="project" value="InterPro"/>
</dbReference>